<dbReference type="Gene3D" id="3.30.360.30">
    <property type="entry name" value="homospermidine synthase like"/>
    <property type="match status" value="1"/>
</dbReference>
<dbReference type="InterPro" id="IPR005097">
    <property type="entry name" value="Sacchrp_dh_NADP-bd"/>
</dbReference>
<dbReference type="STRING" id="1148509.SAMN05216222_0269"/>
<accession>A0A1H1MVT9</accession>
<dbReference type="Gene3D" id="3.40.50.720">
    <property type="entry name" value="NAD(P)-binding Rossmann-like Domain"/>
    <property type="match status" value="1"/>
</dbReference>
<proteinExistence type="predicted"/>
<feature type="domain" description="Saccharopine dehydrogenase-like C-terminal" evidence="2">
    <location>
        <begin position="154"/>
        <end position="436"/>
    </location>
</feature>
<name>A0A1H1MVT9_9PSED</name>
<dbReference type="EMBL" id="LT629762">
    <property type="protein sequence ID" value="SDR90732.1"/>
    <property type="molecule type" value="Genomic_DNA"/>
</dbReference>
<dbReference type="Pfam" id="PF03435">
    <property type="entry name" value="Sacchrp_dh_NADP"/>
    <property type="match status" value="1"/>
</dbReference>
<dbReference type="Proteomes" id="UP000198481">
    <property type="component" value="Chromosome I"/>
</dbReference>
<feature type="domain" description="Saccharopine dehydrogenase NADP binding" evidence="1">
    <location>
        <begin position="12"/>
        <end position="150"/>
    </location>
</feature>
<protein>
    <submittedName>
        <fullName evidence="3">Homospermidine synthase</fullName>
    </submittedName>
</protein>
<dbReference type="Pfam" id="PF16653">
    <property type="entry name" value="Sacchrp_dh_C"/>
    <property type="match status" value="1"/>
</dbReference>
<organism evidence="3 4">
    <name type="scientific">Pseudomonas prosekii</name>
    <dbReference type="NCBI Taxonomy" id="1148509"/>
    <lineage>
        <taxon>Bacteria</taxon>
        <taxon>Pseudomonadati</taxon>
        <taxon>Pseudomonadota</taxon>
        <taxon>Gammaproteobacteria</taxon>
        <taxon>Pseudomonadales</taxon>
        <taxon>Pseudomonadaceae</taxon>
        <taxon>Pseudomonas</taxon>
    </lineage>
</organism>
<sequence length="470" mass="52191">MDNHCVFSGRFVFVGFGSIARATLPLLLRQEHISVGDITVLAPIIEDREWFAQQGIEFIEAQLTQDNYAKTLDRYVNPGDFIVNVSVGVSSVALMHYAAHVGALYLDTCVEPWEGGYASPDMSLSQRTNYALRHSVLELREVIDKGPTAVVAHGANPGLISHLLKAGLVQLAGQLKTALPMTRKGVNWAALAMDMGVKVIHVAERDTQKTRQIKEDDEFVNTWSVDGFLSESLQPAELSWGTHEKTWPVDAQRHQFGSRNSIFLERPGASVQVYTWTPLGGPCLGRMITHHETVSTADYLTVRELGKEVYRPTVYYAYHPCDDALLSIDELIGRGWKPQTHKRIMNDEIILGGVDALGVLLMGHDLNAYWYGSLLRIDEARAIAPFNTATSLQVAAGVLSGIVWAVRHPNEGIVEAEQMDYEEVLEIATPYLGTLTGVQTDWQPPERVLQPFCAPGKAPDPWQFEQFVSR</sequence>
<dbReference type="AlphaFoldDB" id="A0A1H1MVT9"/>
<gene>
    <name evidence="3" type="ORF">SAMN05216222_0269</name>
</gene>
<evidence type="ECO:0000259" key="1">
    <source>
        <dbReference type="Pfam" id="PF03435"/>
    </source>
</evidence>
<evidence type="ECO:0000313" key="3">
    <source>
        <dbReference type="EMBL" id="SDR90732.1"/>
    </source>
</evidence>
<evidence type="ECO:0000259" key="2">
    <source>
        <dbReference type="Pfam" id="PF16653"/>
    </source>
</evidence>
<reference evidence="3 4" key="1">
    <citation type="submission" date="2016-10" db="EMBL/GenBank/DDBJ databases">
        <authorList>
            <person name="de Groot N.N."/>
        </authorList>
    </citation>
    <scope>NUCLEOTIDE SEQUENCE [LARGE SCALE GENOMIC DNA]</scope>
    <source>
        <strain evidence="3 4">LMG 26867</strain>
    </source>
</reference>
<evidence type="ECO:0000313" key="4">
    <source>
        <dbReference type="Proteomes" id="UP000198481"/>
    </source>
</evidence>
<dbReference type="RefSeq" id="WP_092269778.1">
    <property type="nucleotide sequence ID" value="NZ_LT629762.1"/>
</dbReference>
<dbReference type="InterPro" id="IPR023181">
    <property type="entry name" value="Homospermid_syn-like_C"/>
</dbReference>
<dbReference type="InterPro" id="IPR032095">
    <property type="entry name" value="Sacchrp_dh-like_C"/>
</dbReference>